<dbReference type="EC" id="2.3.2.27" evidence="4"/>
<gene>
    <name evidence="10" type="ORF">AAHA92_31250</name>
</gene>
<keyword evidence="7" id="KW-0833">Ubl conjugation pathway</keyword>
<dbReference type="InterPro" id="IPR013083">
    <property type="entry name" value="Znf_RING/FYVE/PHD"/>
</dbReference>
<keyword evidence="5" id="KW-0808">Transferase</keyword>
<organism evidence="10 11">
    <name type="scientific">Salvia divinorum</name>
    <name type="common">Maria pastora</name>
    <name type="synonym">Diviner's sage</name>
    <dbReference type="NCBI Taxonomy" id="28513"/>
    <lineage>
        <taxon>Eukaryota</taxon>
        <taxon>Viridiplantae</taxon>
        <taxon>Streptophyta</taxon>
        <taxon>Embryophyta</taxon>
        <taxon>Tracheophyta</taxon>
        <taxon>Spermatophyta</taxon>
        <taxon>Magnoliopsida</taxon>
        <taxon>eudicotyledons</taxon>
        <taxon>Gunneridae</taxon>
        <taxon>Pentapetalae</taxon>
        <taxon>asterids</taxon>
        <taxon>lamiids</taxon>
        <taxon>Lamiales</taxon>
        <taxon>Lamiaceae</taxon>
        <taxon>Nepetoideae</taxon>
        <taxon>Mentheae</taxon>
        <taxon>Salviinae</taxon>
        <taxon>Salvia</taxon>
        <taxon>Salvia subgen. Calosphace</taxon>
    </lineage>
</organism>
<keyword evidence="11" id="KW-1185">Reference proteome</keyword>
<keyword evidence="6" id="KW-0677">Repeat</keyword>
<evidence type="ECO:0000256" key="5">
    <source>
        <dbReference type="ARBA" id="ARBA00022679"/>
    </source>
</evidence>
<dbReference type="InterPro" id="IPR058678">
    <property type="entry name" value="ARM_PUB"/>
</dbReference>
<dbReference type="SMART" id="SM00504">
    <property type="entry name" value="Ubox"/>
    <property type="match status" value="1"/>
</dbReference>
<sequence>MERGRSTSDENLLEDSIAIIESVKKIGEFRRTQRKEGTNLVRRLKLFLPFLEEIREVDIPLAGISCFKKLKQAFRSARKLLRFCHDGSKIYLALENESMMGRFHTVYESISTAVEGMPYEELGISQEDKEQMELQCVQLRRAKKRTDTQDMELTMDLMVALSSNDRNAEIASVERLAVKLSLFTAEELQEETQSIQKLFKGRWGISSECQQQALKLVAKLKSFAGFEENQVVAVLDEPKRLNVAPSSFSIPNEFLCPITLEIMTDPVIVATGQTYERRSIQKWLDSNHRTCPKTGQTLEHLLLAPNFALKNLILQWCEKNNYQPSKEAPKNAETTNDEKILSLVKSLSSSKLEEQRDAVEQIRFLSKESSENRSLIANAGGIQRLVQLLSYPDSRIQEHTVTALFNLSIDESNKQLISAEDPIPAIIEILANGTIDAKENSAAALFSLSMLDENKVKIGSLNGIPPLVKLLRVGTVRGKKDAVTALFNLCLNPANSAIAVEASIVPPLLRILEDEKLEMRNETLSMLLVLASSPEGRRELGQLPFIETMVKLLRDGSPKNKECALAVLLELGSNNSNMILAALQYGMYEYVIDVSNNGTERGRRKANTMLRLASKAQEIP</sequence>
<dbReference type="InterPro" id="IPR011989">
    <property type="entry name" value="ARM-like"/>
</dbReference>
<dbReference type="Gene3D" id="3.30.40.10">
    <property type="entry name" value="Zinc/RING finger domain, C3HC4 (zinc finger)"/>
    <property type="match status" value="1"/>
</dbReference>
<evidence type="ECO:0000256" key="6">
    <source>
        <dbReference type="ARBA" id="ARBA00022737"/>
    </source>
</evidence>
<dbReference type="FunFam" id="1.25.10.10:FF:000082">
    <property type="entry name" value="RING-type E3 ubiquitin transferase"/>
    <property type="match status" value="1"/>
</dbReference>
<accession>A0ABD1FTK7</accession>
<dbReference type="Pfam" id="PF25368">
    <property type="entry name" value="PUB10_N"/>
    <property type="match status" value="1"/>
</dbReference>
<evidence type="ECO:0000256" key="4">
    <source>
        <dbReference type="ARBA" id="ARBA00012483"/>
    </source>
</evidence>
<reference evidence="10 11" key="1">
    <citation type="submission" date="2024-06" db="EMBL/GenBank/DDBJ databases">
        <title>A chromosome level genome sequence of Diviner's sage (Salvia divinorum).</title>
        <authorList>
            <person name="Ford S.A."/>
            <person name="Ro D.-K."/>
            <person name="Ness R.W."/>
            <person name="Phillips M.A."/>
        </authorList>
    </citation>
    <scope>NUCLEOTIDE SEQUENCE [LARGE SCALE GENOMIC DNA]</scope>
    <source>
        <strain evidence="10">SAF-2024a</strain>
        <tissue evidence="10">Leaf</tissue>
    </source>
</reference>
<dbReference type="FunFam" id="1.20.930.20:FF:000002">
    <property type="entry name" value="RING-type E3 ubiquitin transferase"/>
    <property type="match status" value="1"/>
</dbReference>
<comment type="catalytic activity">
    <reaction evidence="1">
        <text>S-ubiquitinyl-[E2 ubiquitin-conjugating enzyme]-L-cysteine + [acceptor protein]-L-lysine = [E2 ubiquitin-conjugating enzyme]-L-cysteine + N(6)-ubiquitinyl-[acceptor protein]-L-lysine.</text>
        <dbReference type="EC" id="2.3.2.27"/>
    </reaction>
</comment>
<evidence type="ECO:0000313" key="10">
    <source>
        <dbReference type="EMBL" id="KAL1535165.1"/>
    </source>
</evidence>
<dbReference type="CDD" id="cd16664">
    <property type="entry name" value="RING-Ubox_PUB"/>
    <property type="match status" value="1"/>
</dbReference>
<dbReference type="InterPro" id="IPR003613">
    <property type="entry name" value="Ubox_domain"/>
</dbReference>
<dbReference type="Pfam" id="PF04564">
    <property type="entry name" value="U-box"/>
    <property type="match status" value="1"/>
</dbReference>
<evidence type="ECO:0000256" key="3">
    <source>
        <dbReference type="ARBA" id="ARBA00004906"/>
    </source>
</evidence>
<comment type="caution">
    <text evidence="10">The sequence shown here is derived from an EMBL/GenBank/DDBJ whole genome shotgun (WGS) entry which is preliminary data.</text>
</comment>
<comment type="pathway">
    <text evidence="3">Protein modification; protein ubiquitination.</text>
</comment>
<feature type="domain" description="U-box" evidence="9">
    <location>
        <begin position="249"/>
        <end position="323"/>
    </location>
</feature>
<dbReference type="FunFam" id="3.30.40.10:FF:000335">
    <property type="entry name" value="RING-type E3 ubiquitin transferase"/>
    <property type="match status" value="1"/>
</dbReference>
<evidence type="ECO:0000256" key="7">
    <source>
        <dbReference type="ARBA" id="ARBA00022786"/>
    </source>
</evidence>
<dbReference type="InterPro" id="IPR045210">
    <property type="entry name" value="RING-Ubox_PUB"/>
</dbReference>
<evidence type="ECO:0000256" key="2">
    <source>
        <dbReference type="ARBA" id="ARBA00003861"/>
    </source>
</evidence>
<dbReference type="PANTHER" id="PTHR23315:SF49">
    <property type="entry name" value="RING-TYPE E3 UBIQUITIN TRANSFERASE"/>
    <property type="match status" value="1"/>
</dbReference>
<evidence type="ECO:0000313" key="11">
    <source>
        <dbReference type="Proteomes" id="UP001567538"/>
    </source>
</evidence>
<protein>
    <recommendedName>
        <fullName evidence="4">RING-type E3 ubiquitin transferase</fullName>
        <ecNumber evidence="4">2.3.2.27</ecNumber>
    </recommendedName>
</protein>
<proteinExistence type="predicted"/>
<dbReference type="Proteomes" id="UP001567538">
    <property type="component" value="Unassembled WGS sequence"/>
</dbReference>
<dbReference type="GO" id="GO:0016567">
    <property type="term" value="P:protein ubiquitination"/>
    <property type="evidence" value="ECO:0007669"/>
    <property type="project" value="UniProtKB-ARBA"/>
</dbReference>
<dbReference type="InterPro" id="IPR057623">
    <property type="entry name" value="PUB12-19-like_N"/>
</dbReference>
<dbReference type="PANTHER" id="PTHR23315">
    <property type="entry name" value="U BOX DOMAIN-CONTAINING"/>
    <property type="match status" value="1"/>
</dbReference>
<dbReference type="Gene3D" id="1.25.10.10">
    <property type="entry name" value="Leucine-rich Repeat Variant"/>
    <property type="match status" value="2"/>
</dbReference>
<dbReference type="SMART" id="SM00185">
    <property type="entry name" value="ARM"/>
    <property type="match status" value="4"/>
</dbReference>
<feature type="repeat" description="ARM" evidence="8">
    <location>
        <begin position="380"/>
        <end position="417"/>
    </location>
</feature>
<name>A0ABD1FTK7_SALDI</name>
<dbReference type="PROSITE" id="PS51698">
    <property type="entry name" value="U_BOX"/>
    <property type="match status" value="1"/>
</dbReference>
<dbReference type="Pfam" id="PF25598">
    <property type="entry name" value="ARM_PUB"/>
    <property type="match status" value="1"/>
</dbReference>
<dbReference type="InterPro" id="IPR000225">
    <property type="entry name" value="Armadillo"/>
</dbReference>
<comment type="function">
    <text evidence="2">Functions as an E3 ubiquitin ligase.</text>
</comment>
<evidence type="ECO:0000256" key="1">
    <source>
        <dbReference type="ARBA" id="ARBA00000900"/>
    </source>
</evidence>
<dbReference type="PROSITE" id="PS50176">
    <property type="entry name" value="ARM_REPEAT"/>
    <property type="match status" value="1"/>
</dbReference>
<dbReference type="GO" id="GO:0061630">
    <property type="term" value="F:ubiquitin protein ligase activity"/>
    <property type="evidence" value="ECO:0007669"/>
    <property type="project" value="UniProtKB-EC"/>
</dbReference>
<dbReference type="SUPFAM" id="SSF48371">
    <property type="entry name" value="ARM repeat"/>
    <property type="match status" value="1"/>
</dbReference>
<dbReference type="AlphaFoldDB" id="A0ABD1FTK7"/>
<dbReference type="EMBL" id="JBEAFC010000012">
    <property type="protein sequence ID" value="KAL1535165.1"/>
    <property type="molecule type" value="Genomic_DNA"/>
</dbReference>
<evidence type="ECO:0000256" key="8">
    <source>
        <dbReference type="PROSITE-ProRule" id="PRU00259"/>
    </source>
</evidence>
<evidence type="ECO:0000259" key="9">
    <source>
        <dbReference type="PROSITE" id="PS51698"/>
    </source>
</evidence>
<dbReference type="SUPFAM" id="SSF57850">
    <property type="entry name" value="RING/U-box"/>
    <property type="match status" value="1"/>
</dbReference>
<dbReference type="InterPro" id="IPR016024">
    <property type="entry name" value="ARM-type_fold"/>
</dbReference>